<protein>
    <submittedName>
        <fullName evidence="1">Uncharacterized protein</fullName>
    </submittedName>
</protein>
<dbReference type="KEGG" id="dfn:CVE23_07530"/>
<dbReference type="RefSeq" id="WP_100849211.1">
    <property type="nucleotide sequence ID" value="NZ_BMJF01000008.1"/>
</dbReference>
<evidence type="ECO:0000313" key="2">
    <source>
        <dbReference type="Proteomes" id="UP000231901"/>
    </source>
</evidence>
<dbReference type="EMBL" id="CP025003">
    <property type="protein sequence ID" value="ATZ93835.1"/>
    <property type="molecule type" value="Genomic_DNA"/>
</dbReference>
<organism evidence="1 2">
    <name type="scientific">Dickeya fangzhongdai</name>
    <dbReference type="NCBI Taxonomy" id="1778540"/>
    <lineage>
        <taxon>Bacteria</taxon>
        <taxon>Pseudomonadati</taxon>
        <taxon>Pseudomonadota</taxon>
        <taxon>Gammaproteobacteria</taxon>
        <taxon>Enterobacterales</taxon>
        <taxon>Pectobacteriaceae</taxon>
        <taxon>Dickeya</taxon>
    </lineage>
</organism>
<reference evidence="2" key="1">
    <citation type="journal article" date="2018" name="Genome Announc.">
        <title>Complete genome sequence of a Dickeya fangzhongdai type strain causing bleeding canker of pear tree trunks.</title>
        <authorList>
            <person name="Zhao Y."/>
            <person name="Tian Y."/>
            <person name="Li X."/>
            <person name="Hu B."/>
        </authorList>
    </citation>
    <scope>NUCLEOTIDE SEQUENCE [LARGE SCALE GENOMIC DNA]</scope>
    <source>
        <strain evidence="2">DSM 101947</strain>
    </source>
</reference>
<keyword evidence="2" id="KW-1185">Reference proteome</keyword>
<accession>A0A2K8QL94</accession>
<dbReference type="GeneID" id="66564186"/>
<proteinExistence type="predicted"/>
<evidence type="ECO:0000313" key="1">
    <source>
        <dbReference type="EMBL" id="ATZ93835.1"/>
    </source>
</evidence>
<name>A0A2K8QL94_9GAMM</name>
<dbReference type="AlphaFoldDB" id="A0A2K8QL94"/>
<sequence length="95" mass="11374">MEYSHDEKMIIFMPGNNANETFHHHFRHEKQIKRRIIVQLKTTLRGGTSLNHQKKTVSAGLTTAFIGNRFPFYYSQLQFESRKNKKHNLWKNSFH</sequence>
<gene>
    <name evidence="1" type="ORF">CVE23_07530</name>
</gene>
<dbReference type="Proteomes" id="UP000231901">
    <property type="component" value="Chromosome"/>
</dbReference>